<feature type="region of interest" description="Disordered" evidence="1">
    <location>
        <begin position="329"/>
        <end position="350"/>
    </location>
</feature>
<dbReference type="EMBL" id="JAIQCV010000006">
    <property type="protein sequence ID" value="KAH1090755.1"/>
    <property type="molecule type" value="Genomic_DNA"/>
</dbReference>
<dbReference type="PANTHER" id="PTHR31286">
    <property type="entry name" value="GLYCINE-RICH CELL WALL STRUCTURAL PROTEIN 1.8-LIKE"/>
    <property type="match status" value="1"/>
</dbReference>
<name>A0A9D3VQ25_9ROSI</name>
<proteinExistence type="predicted"/>
<dbReference type="InterPro" id="IPR040256">
    <property type="entry name" value="At4g02000-like"/>
</dbReference>
<comment type="caution">
    <text evidence="2">The sequence shown here is derived from an EMBL/GenBank/DDBJ whole genome shotgun (WGS) entry which is preliminary data.</text>
</comment>
<reference evidence="2 3" key="1">
    <citation type="journal article" date="2021" name="Plant Biotechnol. J.">
        <title>Multi-omics assisted identification of the key and species-specific regulatory components of drought-tolerant mechanisms in Gossypium stocksii.</title>
        <authorList>
            <person name="Yu D."/>
            <person name="Ke L."/>
            <person name="Zhang D."/>
            <person name="Wu Y."/>
            <person name="Sun Y."/>
            <person name="Mei J."/>
            <person name="Sun J."/>
            <person name="Sun Y."/>
        </authorList>
    </citation>
    <scope>NUCLEOTIDE SEQUENCE [LARGE SCALE GENOMIC DNA]</scope>
    <source>
        <strain evidence="3">cv. E1</strain>
        <tissue evidence="2">Leaf</tissue>
    </source>
</reference>
<gene>
    <name evidence="2" type="ORF">J1N35_018012</name>
</gene>
<dbReference type="OrthoDB" id="995555at2759"/>
<evidence type="ECO:0000256" key="1">
    <source>
        <dbReference type="SAM" id="MobiDB-lite"/>
    </source>
</evidence>
<keyword evidence="3" id="KW-1185">Reference proteome</keyword>
<accession>A0A9D3VQ25</accession>
<evidence type="ECO:0000313" key="3">
    <source>
        <dbReference type="Proteomes" id="UP000828251"/>
    </source>
</evidence>
<dbReference type="Proteomes" id="UP000828251">
    <property type="component" value="Unassembled WGS sequence"/>
</dbReference>
<dbReference type="PANTHER" id="PTHR31286:SF173">
    <property type="entry name" value="DUF4283 DOMAIN-CONTAINING PROTEIN"/>
    <property type="match status" value="1"/>
</dbReference>
<dbReference type="AlphaFoldDB" id="A0A9D3VQ25"/>
<evidence type="ECO:0008006" key="4">
    <source>
        <dbReference type="Google" id="ProtNLM"/>
    </source>
</evidence>
<evidence type="ECO:0000313" key="2">
    <source>
        <dbReference type="EMBL" id="KAH1090755.1"/>
    </source>
</evidence>
<protein>
    <recommendedName>
        <fullName evidence="4">DUF4283 domain-containing protein</fullName>
    </recommendedName>
</protein>
<sequence length="350" mass="38621">MAWIRLPGLSGFLYKRNILEAIGNTIGKVVKYDFKTNNRTRGRFSRLALFINLDKPLIFHICINGEIQRVEYEALLMEISDKDNDKVVVDNGPNRNNVDFGKESEPTYGPWMLVECRSRRRSGDSRGSDGLAAGKGKSRSSFNISNVEGKRASDVDSAGGDIHVAQDNERLRLKSPEEKIMDEGRSNGFMIGPHSKDNPTGVYLQACPNEANLLESSSLSLSRATSLQGCGSVKDHERMSFSTRPTSNCGNLLDPNSSANNLKDIKAHFNPAFEGPVEVEVWLSENVLDNGKYSAVTFKNFSDSHVQSNSRFIEIMSAGNTVIKGRKSNGKFGVTRGGHQNNNVLKERGS</sequence>
<feature type="region of interest" description="Disordered" evidence="1">
    <location>
        <begin position="119"/>
        <end position="177"/>
    </location>
</feature>
<feature type="compositionally biased region" description="Basic and acidic residues" evidence="1">
    <location>
        <begin position="164"/>
        <end position="177"/>
    </location>
</feature>
<organism evidence="2 3">
    <name type="scientific">Gossypium stocksii</name>
    <dbReference type="NCBI Taxonomy" id="47602"/>
    <lineage>
        <taxon>Eukaryota</taxon>
        <taxon>Viridiplantae</taxon>
        <taxon>Streptophyta</taxon>
        <taxon>Embryophyta</taxon>
        <taxon>Tracheophyta</taxon>
        <taxon>Spermatophyta</taxon>
        <taxon>Magnoliopsida</taxon>
        <taxon>eudicotyledons</taxon>
        <taxon>Gunneridae</taxon>
        <taxon>Pentapetalae</taxon>
        <taxon>rosids</taxon>
        <taxon>malvids</taxon>
        <taxon>Malvales</taxon>
        <taxon>Malvaceae</taxon>
        <taxon>Malvoideae</taxon>
        <taxon>Gossypium</taxon>
    </lineage>
</organism>